<dbReference type="eggNOG" id="COG0438">
    <property type="taxonomic scope" value="Bacteria"/>
</dbReference>
<dbReference type="EMBL" id="CP003557">
    <property type="protein sequence ID" value="AFN75304.1"/>
    <property type="molecule type" value="Genomic_DNA"/>
</dbReference>
<dbReference type="Pfam" id="PF13439">
    <property type="entry name" value="Glyco_transf_4"/>
    <property type="match status" value="1"/>
</dbReference>
<dbReference type="STRING" id="1191523.MROS_2074"/>
<reference evidence="5 6" key="1">
    <citation type="journal article" date="2013" name="PLoS ONE">
        <title>Genomic analysis of Melioribacter roseus, facultatively anaerobic organotrophic bacterium representing a novel deep lineage within Bacteriodetes/Chlorobi group.</title>
        <authorList>
            <person name="Kadnikov V.V."/>
            <person name="Mardanov A.V."/>
            <person name="Podosokorskaya O.A."/>
            <person name="Gavrilov S.N."/>
            <person name="Kublanov I.V."/>
            <person name="Beletsky A.V."/>
            <person name="Bonch-Osmolovskaya E.A."/>
            <person name="Ravin N.V."/>
        </authorList>
    </citation>
    <scope>NUCLEOTIDE SEQUENCE [LARGE SCALE GENOMIC DNA]</scope>
    <source>
        <strain evidence="6">JCM 17771 / P3M-2</strain>
    </source>
</reference>
<dbReference type="SUPFAM" id="SSF53756">
    <property type="entry name" value="UDP-Glycosyltransferase/glycogen phosphorylase"/>
    <property type="match status" value="1"/>
</dbReference>
<feature type="domain" description="Glycosyl transferase family 1" evidence="3">
    <location>
        <begin position="181"/>
        <end position="351"/>
    </location>
</feature>
<dbReference type="InterPro" id="IPR028098">
    <property type="entry name" value="Glyco_trans_4-like_N"/>
</dbReference>
<dbReference type="HOGENOM" id="CLU_009583_36_3_10"/>
<evidence type="ECO:0000259" key="3">
    <source>
        <dbReference type="Pfam" id="PF00534"/>
    </source>
</evidence>
<feature type="domain" description="Glycosyltransferase subfamily 4-like N-terminal" evidence="4">
    <location>
        <begin position="17"/>
        <end position="169"/>
    </location>
</feature>
<dbReference type="GO" id="GO:0016757">
    <property type="term" value="F:glycosyltransferase activity"/>
    <property type="evidence" value="ECO:0007669"/>
    <property type="project" value="UniProtKB-KW"/>
</dbReference>
<protein>
    <submittedName>
        <fullName evidence="5">Glycosyl transferase group 1</fullName>
    </submittedName>
</protein>
<sequence>MKICIAFLGNYKHDSRITNLSDSLRSEGHHVEIISFDWFGIANDIIEKDAVVYKLHRGENRLLFYLDFAIKLLSRLFAVKADIYFAEDIYTLPFVYWAARIRKSKIYYNSRELYPFVGGLTNRPALQKIIRLIEKFFIKRVDLVLTTGELDSEFLHNYYGISNTIVIRNIPLYRKPERKIDIRKLYNIPKGNMIVLYQGMLLNGRGLSYFIKELADLERVTLLILGEGEKKEYFKKLAEEYSVNDKIVWGGFIEQSDLINYTSAADAGLCLIENISVSYYHALPNKLFEYIMAGLPVISSNLPQMRKIVARYNVGEIVDIEKGESVANIINSWLDDPSRLVNYRDNCLKAAEELNWQKEYERVRGRLFGDEKEK</sequence>
<name>I6ZTD1_MELRP</name>
<evidence type="ECO:0000313" key="5">
    <source>
        <dbReference type="EMBL" id="AFN75304.1"/>
    </source>
</evidence>
<dbReference type="Proteomes" id="UP000009011">
    <property type="component" value="Chromosome"/>
</dbReference>
<dbReference type="RefSeq" id="WP_014856736.1">
    <property type="nucleotide sequence ID" value="NC_018178.1"/>
</dbReference>
<dbReference type="Gene3D" id="3.40.50.2000">
    <property type="entry name" value="Glycogen Phosphorylase B"/>
    <property type="match status" value="2"/>
</dbReference>
<organism evidence="5 6">
    <name type="scientific">Melioribacter roseus (strain DSM 23840 / JCM 17771 / VKM B-2668 / P3M-2)</name>
    <dbReference type="NCBI Taxonomy" id="1191523"/>
    <lineage>
        <taxon>Bacteria</taxon>
        <taxon>Pseudomonadati</taxon>
        <taxon>Ignavibacteriota</taxon>
        <taxon>Ignavibacteria</taxon>
        <taxon>Ignavibacteriales</taxon>
        <taxon>Melioribacteraceae</taxon>
        <taxon>Melioribacter</taxon>
    </lineage>
</organism>
<dbReference type="InterPro" id="IPR001296">
    <property type="entry name" value="Glyco_trans_1"/>
</dbReference>
<keyword evidence="6" id="KW-1185">Reference proteome</keyword>
<dbReference type="PANTHER" id="PTHR12526:SF629">
    <property type="entry name" value="TEICHURONIC ACID BIOSYNTHESIS GLYCOSYLTRANSFERASE TUAH-RELATED"/>
    <property type="match status" value="1"/>
</dbReference>
<dbReference type="Pfam" id="PF00534">
    <property type="entry name" value="Glycos_transf_1"/>
    <property type="match status" value="1"/>
</dbReference>
<evidence type="ECO:0000313" key="6">
    <source>
        <dbReference type="Proteomes" id="UP000009011"/>
    </source>
</evidence>
<gene>
    <name evidence="5" type="ordered locus">MROS_2074</name>
</gene>
<dbReference type="PANTHER" id="PTHR12526">
    <property type="entry name" value="GLYCOSYLTRANSFERASE"/>
    <property type="match status" value="1"/>
</dbReference>
<dbReference type="OrthoDB" id="9813214at2"/>
<evidence type="ECO:0000256" key="1">
    <source>
        <dbReference type="ARBA" id="ARBA00022676"/>
    </source>
</evidence>
<evidence type="ECO:0000259" key="4">
    <source>
        <dbReference type="Pfam" id="PF13439"/>
    </source>
</evidence>
<proteinExistence type="predicted"/>
<evidence type="ECO:0000256" key="2">
    <source>
        <dbReference type="ARBA" id="ARBA00022679"/>
    </source>
</evidence>
<dbReference type="KEGG" id="mro:MROS_2074"/>
<accession>I6ZTD1</accession>
<keyword evidence="2 5" id="KW-0808">Transferase</keyword>
<keyword evidence="1" id="KW-0328">Glycosyltransferase</keyword>
<dbReference type="AlphaFoldDB" id="I6ZTD1"/>